<keyword evidence="1" id="KW-0472">Membrane</keyword>
<name>A0A0E9VQ68_ANGAN</name>
<protein>
    <submittedName>
        <fullName evidence="2">Uncharacterized protein</fullName>
    </submittedName>
</protein>
<reference evidence="2" key="1">
    <citation type="submission" date="2014-11" db="EMBL/GenBank/DDBJ databases">
        <authorList>
            <person name="Amaro Gonzalez C."/>
        </authorList>
    </citation>
    <scope>NUCLEOTIDE SEQUENCE</scope>
</reference>
<sequence>MWTGVEQCTLFLVSCEPWKAFVILLLLGMSFAFCRCLV</sequence>
<dbReference type="EMBL" id="GBXM01028381">
    <property type="protein sequence ID" value="JAH80196.1"/>
    <property type="molecule type" value="Transcribed_RNA"/>
</dbReference>
<accession>A0A0E9VQ68</accession>
<evidence type="ECO:0000256" key="1">
    <source>
        <dbReference type="SAM" id="Phobius"/>
    </source>
</evidence>
<reference evidence="2" key="2">
    <citation type="journal article" date="2015" name="Fish Shellfish Immunol.">
        <title>Early steps in the European eel (Anguilla anguilla)-Vibrio vulnificus interaction in the gills: Role of the RtxA13 toxin.</title>
        <authorList>
            <person name="Callol A."/>
            <person name="Pajuelo D."/>
            <person name="Ebbesson L."/>
            <person name="Teles M."/>
            <person name="MacKenzie S."/>
            <person name="Amaro C."/>
        </authorList>
    </citation>
    <scope>NUCLEOTIDE SEQUENCE</scope>
</reference>
<organism evidence="2">
    <name type="scientific">Anguilla anguilla</name>
    <name type="common">European freshwater eel</name>
    <name type="synonym">Muraena anguilla</name>
    <dbReference type="NCBI Taxonomy" id="7936"/>
    <lineage>
        <taxon>Eukaryota</taxon>
        <taxon>Metazoa</taxon>
        <taxon>Chordata</taxon>
        <taxon>Craniata</taxon>
        <taxon>Vertebrata</taxon>
        <taxon>Euteleostomi</taxon>
        <taxon>Actinopterygii</taxon>
        <taxon>Neopterygii</taxon>
        <taxon>Teleostei</taxon>
        <taxon>Anguilliformes</taxon>
        <taxon>Anguillidae</taxon>
        <taxon>Anguilla</taxon>
    </lineage>
</organism>
<feature type="transmembrane region" description="Helical" evidence="1">
    <location>
        <begin position="20"/>
        <end position="37"/>
    </location>
</feature>
<evidence type="ECO:0000313" key="2">
    <source>
        <dbReference type="EMBL" id="JAH80196.1"/>
    </source>
</evidence>
<proteinExistence type="predicted"/>
<keyword evidence="1" id="KW-0812">Transmembrane</keyword>
<keyword evidence="1" id="KW-1133">Transmembrane helix</keyword>
<dbReference type="AlphaFoldDB" id="A0A0E9VQ68"/>